<organism evidence="1 2">
    <name type="scientific">Lentilactobacillus diolivorans DSM 14421</name>
    <dbReference type="NCBI Taxonomy" id="1423739"/>
    <lineage>
        <taxon>Bacteria</taxon>
        <taxon>Bacillati</taxon>
        <taxon>Bacillota</taxon>
        <taxon>Bacilli</taxon>
        <taxon>Lactobacillales</taxon>
        <taxon>Lactobacillaceae</taxon>
        <taxon>Lentilactobacillus</taxon>
    </lineage>
</organism>
<gene>
    <name evidence="1" type="ORF">FC85_GL000905</name>
</gene>
<dbReference type="PATRIC" id="fig|1423739.3.peg.954"/>
<protein>
    <submittedName>
        <fullName evidence="1">Uncharacterized protein</fullName>
    </submittedName>
</protein>
<name>A0A0R1SHF7_9LACO</name>
<reference evidence="1 2" key="1">
    <citation type="journal article" date="2015" name="Genome Announc.">
        <title>Expanding the biotechnology potential of lactobacilli through comparative genomics of 213 strains and associated genera.</title>
        <authorList>
            <person name="Sun Z."/>
            <person name="Harris H.M."/>
            <person name="McCann A."/>
            <person name="Guo C."/>
            <person name="Argimon S."/>
            <person name="Zhang W."/>
            <person name="Yang X."/>
            <person name="Jeffery I.B."/>
            <person name="Cooney J.C."/>
            <person name="Kagawa T.F."/>
            <person name="Liu W."/>
            <person name="Song Y."/>
            <person name="Salvetti E."/>
            <person name="Wrobel A."/>
            <person name="Rasinkangas P."/>
            <person name="Parkhill J."/>
            <person name="Rea M.C."/>
            <person name="O'Sullivan O."/>
            <person name="Ritari J."/>
            <person name="Douillard F.P."/>
            <person name="Paul Ross R."/>
            <person name="Yang R."/>
            <person name="Briner A.E."/>
            <person name="Felis G.E."/>
            <person name="de Vos W.M."/>
            <person name="Barrangou R."/>
            <person name="Klaenhammer T.R."/>
            <person name="Caufield P.W."/>
            <person name="Cui Y."/>
            <person name="Zhang H."/>
            <person name="O'Toole P.W."/>
        </authorList>
    </citation>
    <scope>NUCLEOTIDE SEQUENCE [LARGE SCALE GENOMIC DNA]</scope>
    <source>
        <strain evidence="1 2">DSM 14421</strain>
    </source>
</reference>
<dbReference type="RefSeq" id="WP_057865359.1">
    <property type="nucleotide sequence ID" value="NZ_AZEY01000090.1"/>
</dbReference>
<evidence type="ECO:0000313" key="2">
    <source>
        <dbReference type="Proteomes" id="UP000052013"/>
    </source>
</evidence>
<sequence length="160" mass="18561">MRQNNVLMNKLLLGMFLLLLSLVLLITVPGQVEAATWHRGAPRVLRGTWRTHLYRSPAPRVGYYTRTTFGINKRSDDGMNVAYTKAKRVKLEGCGWGYNTKLHYRYLGHHRYYLRSYLGGRVAKSTRVNYIVHIVGKNKAYINRAAGKHLFYKISNRIVY</sequence>
<dbReference type="EMBL" id="AZEY01000090">
    <property type="protein sequence ID" value="KRL64395.1"/>
    <property type="molecule type" value="Genomic_DNA"/>
</dbReference>
<evidence type="ECO:0000313" key="1">
    <source>
        <dbReference type="EMBL" id="KRL64395.1"/>
    </source>
</evidence>
<dbReference type="Proteomes" id="UP000052013">
    <property type="component" value="Unassembled WGS sequence"/>
</dbReference>
<dbReference type="AlphaFoldDB" id="A0A0R1SHF7"/>
<dbReference type="STRING" id="1423739.FC85_GL000905"/>
<comment type="caution">
    <text evidence="1">The sequence shown here is derived from an EMBL/GenBank/DDBJ whole genome shotgun (WGS) entry which is preliminary data.</text>
</comment>
<proteinExistence type="predicted"/>
<accession>A0A0R1SHF7</accession>